<evidence type="ECO:0000256" key="1">
    <source>
        <dbReference type="SAM" id="MobiDB-lite"/>
    </source>
</evidence>
<reference evidence="2 3" key="1">
    <citation type="submission" date="2006-10" db="EMBL/GenBank/DDBJ databases">
        <title>The Genome Sequence of Batrachochytrium dendrobatidis JEL423.</title>
        <authorList>
            <consortium name="The Broad Institute Genome Sequencing Platform"/>
            <person name="Birren B."/>
            <person name="Lander E."/>
            <person name="Galagan J."/>
            <person name="Cuomo C."/>
            <person name="Devon K."/>
            <person name="Jaffe D."/>
            <person name="Butler J."/>
            <person name="Alvarez P."/>
            <person name="Gnerre S."/>
            <person name="Grabherr M."/>
            <person name="Kleber M."/>
            <person name="Mauceli E."/>
            <person name="Brockman W."/>
            <person name="Young S."/>
            <person name="LaButti K."/>
            <person name="Sykes S."/>
            <person name="DeCaprio D."/>
            <person name="Crawford M."/>
            <person name="Koehrsen M."/>
            <person name="Engels R."/>
            <person name="Montgomery P."/>
            <person name="Pearson M."/>
            <person name="Howarth C."/>
            <person name="Larson L."/>
            <person name="White J."/>
            <person name="O'Leary S."/>
            <person name="Kodira C."/>
            <person name="Zeng Q."/>
            <person name="Yandava C."/>
            <person name="Alvarado L."/>
            <person name="Longcore J."/>
            <person name="James T."/>
        </authorList>
    </citation>
    <scope>NUCLEOTIDE SEQUENCE [LARGE SCALE GENOMIC DNA]</scope>
    <source>
        <strain evidence="2 3">JEL423</strain>
    </source>
</reference>
<proteinExistence type="predicted"/>
<accession>A0A177WT81</accession>
<feature type="compositionally biased region" description="Polar residues" evidence="1">
    <location>
        <begin position="131"/>
        <end position="141"/>
    </location>
</feature>
<organism evidence="2 3">
    <name type="scientific">Batrachochytrium dendrobatidis (strain JEL423)</name>
    <dbReference type="NCBI Taxonomy" id="403673"/>
    <lineage>
        <taxon>Eukaryota</taxon>
        <taxon>Fungi</taxon>
        <taxon>Fungi incertae sedis</taxon>
        <taxon>Chytridiomycota</taxon>
        <taxon>Chytridiomycota incertae sedis</taxon>
        <taxon>Chytridiomycetes</taxon>
        <taxon>Rhizophydiales</taxon>
        <taxon>Rhizophydiales incertae sedis</taxon>
        <taxon>Batrachochytrium</taxon>
    </lineage>
</organism>
<dbReference type="AlphaFoldDB" id="A0A177WT81"/>
<sequence>MAAETSNELHNNIYLHEQHSVGWCSDDDSFGLSKLSLAAKSATDYESNPWASKSDLATIKNDESISSLQSHASTSVEYGCISAESDFLPTPPNVSPALTKSLLQQEDSATLNVIQTAKTTSRDTNQEVAEHSSNQQDCQKPSISLSEPLFQHETVNVTTSNTLQNSLASVQVDCATESLDQQQSTINYGYTEDARLAREALLRQALIQQSYLREQLMRVFQAKSDYRQQSAENRLLHQYASNLMATTKRQGFRSG</sequence>
<gene>
    <name evidence="2" type="ORF">BDEG_26696</name>
</gene>
<evidence type="ECO:0000313" key="3">
    <source>
        <dbReference type="Proteomes" id="UP000077115"/>
    </source>
</evidence>
<dbReference type="Gene3D" id="1.20.5.170">
    <property type="match status" value="1"/>
</dbReference>
<protein>
    <submittedName>
        <fullName evidence="2">Uncharacterized protein</fullName>
    </submittedName>
</protein>
<name>A0A177WT81_BATDL</name>
<feature type="region of interest" description="Disordered" evidence="1">
    <location>
        <begin position="118"/>
        <end position="141"/>
    </location>
</feature>
<feature type="compositionally biased region" description="Basic and acidic residues" evidence="1">
    <location>
        <begin position="120"/>
        <end position="130"/>
    </location>
</feature>
<evidence type="ECO:0000313" key="2">
    <source>
        <dbReference type="EMBL" id="OAJ43329.1"/>
    </source>
</evidence>
<dbReference type="VEuPathDB" id="FungiDB:BDEG_26696"/>
<dbReference type="EMBL" id="DS022309">
    <property type="protein sequence ID" value="OAJ43329.1"/>
    <property type="molecule type" value="Genomic_DNA"/>
</dbReference>
<reference evidence="2 3" key="2">
    <citation type="submission" date="2016-05" db="EMBL/GenBank/DDBJ databases">
        <title>Lineage-specific infection strategies underlie the spectrum of fungal disease in amphibians.</title>
        <authorList>
            <person name="Cuomo C.A."/>
            <person name="Farrer R.A."/>
            <person name="James T."/>
            <person name="Longcore J."/>
            <person name="Birren B."/>
        </authorList>
    </citation>
    <scope>NUCLEOTIDE SEQUENCE [LARGE SCALE GENOMIC DNA]</scope>
    <source>
        <strain evidence="2 3">JEL423</strain>
    </source>
</reference>
<dbReference type="Proteomes" id="UP000077115">
    <property type="component" value="Unassembled WGS sequence"/>
</dbReference>